<dbReference type="Pfam" id="PF00445">
    <property type="entry name" value="Ribonuclease_T2"/>
    <property type="match status" value="1"/>
</dbReference>
<evidence type="ECO:0000256" key="4">
    <source>
        <dbReference type="RuleBase" id="RU004328"/>
    </source>
</evidence>
<protein>
    <submittedName>
        <fullName evidence="5">Uncharacterized protein</fullName>
    </submittedName>
</protein>
<gene>
    <name evidence="5" type="ORF">HAX54_019566</name>
</gene>
<organism evidence="5 6">
    <name type="scientific">Datura stramonium</name>
    <name type="common">Jimsonweed</name>
    <name type="synonym">Common thornapple</name>
    <dbReference type="NCBI Taxonomy" id="4076"/>
    <lineage>
        <taxon>Eukaryota</taxon>
        <taxon>Viridiplantae</taxon>
        <taxon>Streptophyta</taxon>
        <taxon>Embryophyta</taxon>
        <taxon>Tracheophyta</taxon>
        <taxon>Spermatophyta</taxon>
        <taxon>Magnoliopsida</taxon>
        <taxon>eudicotyledons</taxon>
        <taxon>Gunneridae</taxon>
        <taxon>Pentapetalae</taxon>
        <taxon>asterids</taxon>
        <taxon>lamiids</taxon>
        <taxon>Solanales</taxon>
        <taxon>Solanaceae</taxon>
        <taxon>Solanoideae</taxon>
        <taxon>Datureae</taxon>
        <taxon>Datura</taxon>
    </lineage>
</organism>
<comment type="caution">
    <text evidence="5">The sequence shown here is derived from an EMBL/GenBank/DDBJ whole genome shotgun (WGS) entry which is preliminary data.</text>
</comment>
<proteinExistence type="inferred from homology"/>
<dbReference type="Gene3D" id="3.90.730.10">
    <property type="entry name" value="Ribonuclease T2-like"/>
    <property type="match status" value="1"/>
</dbReference>
<dbReference type="SUPFAM" id="SSF55895">
    <property type="entry name" value="Ribonuclease Rh-like"/>
    <property type="match status" value="1"/>
</dbReference>
<dbReference type="EMBL" id="JACEIK010002376">
    <property type="protein sequence ID" value="MCD9560774.1"/>
    <property type="molecule type" value="Genomic_DNA"/>
</dbReference>
<comment type="similarity">
    <text evidence="1 4">Belongs to the RNase T2 family.</text>
</comment>
<evidence type="ECO:0000313" key="6">
    <source>
        <dbReference type="Proteomes" id="UP000823775"/>
    </source>
</evidence>
<evidence type="ECO:0000313" key="5">
    <source>
        <dbReference type="EMBL" id="MCD9560774.1"/>
    </source>
</evidence>
<keyword evidence="2" id="KW-0255">Endonuclease</keyword>
<dbReference type="InterPro" id="IPR036430">
    <property type="entry name" value="RNase_T2-like_sf"/>
</dbReference>
<evidence type="ECO:0000256" key="2">
    <source>
        <dbReference type="ARBA" id="ARBA00022759"/>
    </source>
</evidence>
<name>A0ABS8UPJ3_DATST</name>
<accession>A0ABS8UPJ3</accession>
<evidence type="ECO:0000256" key="1">
    <source>
        <dbReference type="ARBA" id="ARBA00007469"/>
    </source>
</evidence>
<keyword evidence="6" id="KW-1185">Reference proteome</keyword>
<keyword evidence="2" id="KW-0540">Nuclease</keyword>
<dbReference type="Proteomes" id="UP000823775">
    <property type="component" value="Unassembled WGS sequence"/>
</dbReference>
<keyword evidence="3" id="KW-0456">Lyase</keyword>
<sequence>MYSDFPIALATLLRASLDQYPTDGLWTEYSDGTWPACCSGRPFDEREISTLLEPLRKYWPSLSCGSPRSCHRKRGPFWAHEVVSLLSLFIDCLNLTQFKELTHSPCIPLC</sequence>
<keyword evidence="2" id="KW-0378">Hydrolase</keyword>
<dbReference type="PANTHER" id="PTHR11240:SF22">
    <property type="entry name" value="RIBONUCLEASE T2"/>
    <property type="match status" value="1"/>
</dbReference>
<evidence type="ECO:0000256" key="3">
    <source>
        <dbReference type="ARBA" id="ARBA00023239"/>
    </source>
</evidence>
<dbReference type="PANTHER" id="PTHR11240">
    <property type="entry name" value="RIBONUCLEASE T2"/>
    <property type="match status" value="1"/>
</dbReference>
<dbReference type="InterPro" id="IPR001568">
    <property type="entry name" value="RNase_T2-like"/>
</dbReference>
<reference evidence="5 6" key="1">
    <citation type="journal article" date="2021" name="BMC Genomics">
        <title>Datura genome reveals duplications of psychoactive alkaloid biosynthetic genes and high mutation rate following tissue culture.</title>
        <authorList>
            <person name="Rajewski A."/>
            <person name="Carter-House D."/>
            <person name="Stajich J."/>
            <person name="Litt A."/>
        </authorList>
    </citation>
    <scope>NUCLEOTIDE SEQUENCE [LARGE SCALE GENOMIC DNA]</scope>
    <source>
        <strain evidence="5">AR-01</strain>
    </source>
</reference>